<comment type="caution">
    <text evidence="2">The sequence shown here is derived from an EMBL/GenBank/DDBJ whole genome shotgun (WGS) entry which is preliminary data.</text>
</comment>
<keyword evidence="3" id="KW-1185">Reference proteome</keyword>
<evidence type="ECO:0000313" key="3">
    <source>
        <dbReference type="Proteomes" id="UP000695562"/>
    </source>
</evidence>
<proteinExistence type="predicted"/>
<sequence>MDSPAPGASVGTTIVPDTLPYADQAMHNLHGPVRTAAWIERCLQDPDNPLSKLISMQRLFTLKKDEFSVRFFFPTFKSEKDIPNELHLKLLELSIDNSPRFTTTNKGTTCHARVPHSNLDLVHQMLYSHPRLCQIFFCSHHVLLVRTGSVVPQLVNDGFKHLKDTLYLLGGAPEVHSTILLEGDRLAGLALYKKNMSMPIYEDGVIDSLRQKNIIVKMKLFSNSKAKLKTSDDPPLKIPSNTSPSSSFTTSTNGPSAPISASLNTTPTKPVVVLPLEAAPTTPTKSTTTITTTSTVSASPDSDNDDDTMGPSEDRPHTAADICRAMFFFLSYCNAKCITFFENNTRI</sequence>
<reference evidence="2" key="1">
    <citation type="submission" date="2020-01" db="EMBL/GenBank/DDBJ databases">
        <title>Development of genomics and gene disruption for Polysphondylium violaceum indicates a role for the polyketide synthase stlB in stalk morphogenesis.</title>
        <authorList>
            <person name="Narita B."/>
            <person name="Kawabe Y."/>
            <person name="Kin K."/>
            <person name="Saito T."/>
            <person name="Gibbs R."/>
            <person name="Kuspa A."/>
            <person name="Muzny D."/>
            <person name="Queller D."/>
            <person name="Richards S."/>
            <person name="Strassman J."/>
            <person name="Sucgang R."/>
            <person name="Worley K."/>
            <person name="Schaap P."/>
        </authorList>
    </citation>
    <scope>NUCLEOTIDE SEQUENCE</scope>
    <source>
        <strain evidence="2">QSvi11</strain>
    </source>
</reference>
<feature type="region of interest" description="Disordered" evidence="1">
    <location>
        <begin position="277"/>
        <end position="315"/>
    </location>
</feature>
<evidence type="ECO:0000313" key="2">
    <source>
        <dbReference type="EMBL" id="KAF2071589.1"/>
    </source>
</evidence>
<feature type="compositionally biased region" description="Low complexity" evidence="1">
    <location>
        <begin position="239"/>
        <end position="256"/>
    </location>
</feature>
<feature type="region of interest" description="Disordered" evidence="1">
    <location>
        <begin position="227"/>
        <end position="264"/>
    </location>
</feature>
<feature type="compositionally biased region" description="Low complexity" evidence="1">
    <location>
        <begin position="278"/>
        <end position="300"/>
    </location>
</feature>
<dbReference type="AlphaFoldDB" id="A0A8J4PQ25"/>
<name>A0A8J4PQ25_9MYCE</name>
<dbReference type="Proteomes" id="UP000695562">
    <property type="component" value="Unassembled WGS sequence"/>
</dbReference>
<accession>A0A8J4PQ25</accession>
<dbReference type="EMBL" id="AJWJ01000360">
    <property type="protein sequence ID" value="KAF2071589.1"/>
    <property type="molecule type" value="Genomic_DNA"/>
</dbReference>
<protein>
    <submittedName>
        <fullName evidence="2">Uncharacterized protein</fullName>
    </submittedName>
</protein>
<organism evidence="2 3">
    <name type="scientific">Polysphondylium violaceum</name>
    <dbReference type="NCBI Taxonomy" id="133409"/>
    <lineage>
        <taxon>Eukaryota</taxon>
        <taxon>Amoebozoa</taxon>
        <taxon>Evosea</taxon>
        <taxon>Eumycetozoa</taxon>
        <taxon>Dictyostelia</taxon>
        <taxon>Dictyosteliales</taxon>
        <taxon>Dictyosteliaceae</taxon>
        <taxon>Polysphondylium</taxon>
    </lineage>
</organism>
<gene>
    <name evidence="2" type="ORF">CYY_007098</name>
</gene>
<evidence type="ECO:0000256" key="1">
    <source>
        <dbReference type="SAM" id="MobiDB-lite"/>
    </source>
</evidence>